<dbReference type="Proteomes" id="UP000225379">
    <property type="component" value="Unassembled WGS sequence"/>
</dbReference>
<feature type="region of interest" description="Disordered" evidence="1">
    <location>
        <begin position="56"/>
        <end position="78"/>
    </location>
</feature>
<gene>
    <name evidence="2" type="ORF">CRT60_09495</name>
</gene>
<dbReference type="EMBL" id="PDKW01000039">
    <property type="protein sequence ID" value="PGH58160.1"/>
    <property type="molecule type" value="Genomic_DNA"/>
</dbReference>
<protein>
    <submittedName>
        <fullName evidence="2">Uncharacterized protein</fullName>
    </submittedName>
</protein>
<reference evidence="3" key="1">
    <citation type="submission" date="2017-10" db="EMBL/GenBank/DDBJ databases">
        <authorList>
            <person name="Kravchenko I.K."/>
            <person name="Grouzdev D.S."/>
        </authorList>
    </citation>
    <scope>NUCLEOTIDE SEQUENCE [LARGE SCALE GENOMIC DNA]</scope>
    <source>
        <strain evidence="3">B2</strain>
    </source>
</reference>
<comment type="caution">
    <text evidence="2">The sequence shown here is derived from an EMBL/GenBank/DDBJ whole genome shotgun (WGS) entry which is preliminary data.</text>
</comment>
<evidence type="ECO:0000313" key="2">
    <source>
        <dbReference type="EMBL" id="PGH58160.1"/>
    </source>
</evidence>
<proteinExistence type="predicted"/>
<accession>A0A2B8BK82</accession>
<name>A0A2B8BK82_9PROT</name>
<sequence>MRRAMGAQWVAFLTLLQCSMNRRCRTGHNGGYPEGQVARRSIAPAGPRVFQRFSRRGQARGRMRRPIPPTPGGTRRSAPERFLSRAGCRCHTFPTILEGAAQRQMMPGTGRRIVMHRIGPRAPDRPNSQSRLAANCSVHEFLCYNGYCKRYRVPMSFGRRLRHAIPSGIRHRQRDQVDPRP</sequence>
<organism evidence="2 3">
    <name type="scientific">Azospirillum palustre</name>
    <dbReference type="NCBI Taxonomy" id="2044885"/>
    <lineage>
        <taxon>Bacteria</taxon>
        <taxon>Pseudomonadati</taxon>
        <taxon>Pseudomonadota</taxon>
        <taxon>Alphaproteobacteria</taxon>
        <taxon>Rhodospirillales</taxon>
        <taxon>Azospirillaceae</taxon>
        <taxon>Azospirillum</taxon>
    </lineage>
</organism>
<evidence type="ECO:0000313" key="3">
    <source>
        <dbReference type="Proteomes" id="UP000225379"/>
    </source>
</evidence>
<feature type="compositionally biased region" description="Basic residues" evidence="1">
    <location>
        <begin position="56"/>
        <end position="65"/>
    </location>
</feature>
<dbReference type="AlphaFoldDB" id="A0A2B8BK82"/>
<evidence type="ECO:0000256" key="1">
    <source>
        <dbReference type="SAM" id="MobiDB-lite"/>
    </source>
</evidence>
<keyword evidence="3" id="KW-1185">Reference proteome</keyword>